<dbReference type="InParanoid" id="A0A1B6QHQ1"/>
<keyword evidence="3" id="KW-1185">Reference proteome</keyword>
<reference evidence="2 3" key="1">
    <citation type="journal article" date="2009" name="Nature">
        <title>The Sorghum bicolor genome and the diversification of grasses.</title>
        <authorList>
            <person name="Paterson A.H."/>
            <person name="Bowers J.E."/>
            <person name="Bruggmann R."/>
            <person name="Dubchak I."/>
            <person name="Grimwood J."/>
            <person name="Gundlach H."/>
            <person name="Haberer G."/>
            <person name="Hellsten U."/>
            <person name="Mitros T."/>
            <person name="Poliakov A."/>
            <person name="Schmutz J."/>
            <person name="Spannagl M."/>
            <person name="Tang H."/>
            <person name="Wang X."/>
            <person name="Wicker T."/>
            <person name="Bharti A.K."/>
            <person name="Chapman J."/>
            <person name="Feltus F.A."/>
            <person name="Gowik U."/>
            <person name="Grigoriev I.V."/>
            <person name="Lyons E."/>
            <person name="Maher C.A."/>
            <person name="Martis M."/>
            <person name="Narechania A."/>
            <person name="Otillar R.P."/>
            <person name="Penning B.W."/>
            <person name="Salamov A.A."/>
            <person name="Wang Y."/>
            <person name="Zhang L."/>
            <person name="Carpita N.C."/>
            <person name="Freeling M."/>
            <person name="Gingle A.R."/>
            <person name="Hash C.T."/>
            <person name="Keller B."/>
            <person name="Klein P."/>
            <person name="Kresovich S."/>
            <person name="McCann M.C."/>
            <person name="Ming R."/>
            <person name="Peterson D.G."/>
            <person name="Mehboob-ur-Rahman"/>
            <person name="Ware D."/>
            <person name="Westhoff P."/>
            <person name="Mayer K.F."/>
            <person name="Messing J."/>
            <person name="Rokhsar D.S."/>
        </authorList>
    </citation>
    <scope>NUCLEOTIDE SEQUENCE [LARGE SCALE GENOMIC DNA]</scope>
    <source>
        <strain evidence="3">cv. BTx623</strain>
    </source>
</reference>
<name>A0A1B6QHQ1_SORBI</name>
<reference evidence="3" key="2">
    <citation type="journal article" date="2018" name="Plant J.">
        <title>The Sorghum bicolor reference genome: improved assembly, gene annotations, a transcriptome atlas, and signatures of genome organization.</title>
        <authorList>
            <person name="McCormick R.F."/>
            <person name="Truong S.K."/>
            <person name="Sreedasyam A."/>
            <person name="Jenkins J."/>
            <person name="Shu S."/>
            <person name="Sims D."/>
            <person name="Kennedy M."/>
            <person name="Amirebrahimi M."/>
            <person name="Weers B.D."/>
            <person name="McKinley B."/>
            <person name="Mattison A."/>
            <person name="Morishige D.T."/>
            <person name="Grimwood J."/>
            <person name="Schmutz J."/>
            <person name="Mullet J.E."/>
        </authorList>
    </citation>
    <scope>NUCLEOTIDE SEQUENCE [LARGE SCALE GENOMIC DNA]</scope>
    <source>
        <strain evidence="3">cv. BTx623</strain>
    </source>
</reference>
<evidence type="ECO:0000256" key="1">
    <source>
        <dbReference type="SAM" id="MobiDB-lite"/>
    </source>
</evidence>
<dbReference type="Proteomes" id="UP000000768">
    <property type="component" value="Chromosome 1"/>
</dbReference>
<gene>
    <name evidence="2" type="ORF">SORBI_3001G069100</name>
</gene>
<protein>
    <submittedName>
        <fullName evidence="2">Uncharacterized protein</fullName>
    </submittedName>
</protein>
<dbReference type="Gramene" id="KXG37437">
    <property type="protein sequence ID" value="KXG37437"/>
    <property type="gene ID" value="SORBI_3001G069100"/>
</dbReference>
<dbReference type="EMBL" id="CM000760">
    <property type="protein sequence ID" value="KXG37437.1"/>
    <property type="molecule type" value="Genomic_DNA"/>
</dbReference>
<evidence type="ECO:0000313" key="2">
    <source>
        <dbReference type="EMBL" id="KXG37437.1"/>
    </source>
</evidence>
<sequence>MSTFEFGTGNFSRTLSRSTRLFGIGLFGMPAAGTSGTGGGGSARRRAAWHVLASPIEEQEHHRAWPRRVPRSGSSRWRPCRPVGRGAN</sequence>
<organism evidence="2 3">
    <name type="scientific">Sorghum bicolor</name>
    <name type="common">Sorghum</name>
    <name type="synonym">Sorghum vulgare</name>
    <dbReference type="NCBI Taxonomy" id="4558"/>
    <lineage>
        <taxon>Eukaryota</taxon>
        <taxon>Viridiplantae</taxon>
        <taxon>Streptophyta</taxon>
        <taxon>Embryophyta</taxon>
        <taxon>Tracheophyta</taxon>
        <taxon>Spermatophyta</taxon>
        <taxon>Magnoliopsida</taxon>
        <taxon>Liliopsida</taxon>
        <taxon>Poales</taxon>
        <taxon>Poaceae</taxon>
        <taxon>PACMAD clade</taxon>
        <taxon>Panicoideae</taxon>
        <taxon>Andropogonodae</taxon>
        <taxon>Andropogoneae</taxon>
        <taxon>Sorghinae</taxon>
        <taxon>Sorghum</taxon>
    </lineage>
</organism>
<accession>A0A1B6QHQ1</accession>
<dbReference type="AlphaFoldDB" id="A0A1B6QHQ1"/>
<feature type="region of interest" description="Disordered" evidence="1">
    <location>
        <begin position="58"/>
        <end position="88"/>
    </location>
</feature>
<proteinExistence type="predicted"/>
<evidence type="ECO:0000313" key="3">
    <source>
        <dbReference type="Proteomes" id="UP000000768"/>
    </source>
</evidence>